<sequence>MANAVRRDGEPRGRSAERGSELKRHDWSGALINTVPLTLRRGAGLTRRSEVATLSVRPGLSRGHPRARFAWHPSWQSGAGTGLLAGCLVVRWWESVCYRASAAGAEKQSQLADGGGAGVAFSQCGPTERWSPRAAVSQRWGWGVVLAEQAQHDGPSGRQGSSSAKQAECRYPSARGLKVAGRSSKSRLTFSL</sequence>
<organism evidence="2 3">
    <name type="scientific">Aldrovandia affinis</name>
    <dbReference type="NCBI Taxonomy" id="143900"/>
    <lineage>
        <taxon>Eukaryota</taxon>
        <taxon>Metazoa</taxon>
        <taxon>Chordata</taxon>
        <taxon>Craniata</taxon>
        <taxon>Vertebrata</taxon>
        <taxon>Euteleostomi</taxon>
        <taxon>Actinopterygii</taxon>
        <taxon>Neopterygii</taxon>
        <taxon>Teleostei</taxon>
        <taxon>Notacanthiformes</taxon>
        <taxon>Halosauridae</taxon>
        <taxon>Aldrovandia</taxon>
    </lineage>
</organism>
<proteinExistence type="predicted"/>
<dbReference type="AlphaFoldDB" id="A0AAD7SIB7"/>
<dbReference type="Proteomes" id="UP001221898">
    <property type="component" value="Unassembled WGS sequence"/>
</dbReference>
<comment type="caution">
    <text evidence="2">The sequence shown here is derived from an EMBL/GenBank/DDBJ whole genome shotgun (WGS) entry which is preliminary data.</text>
</comment>
<evidence type="ECO:0000313" key="3">
    <source>
        <dbReference type="Proteomes" id="UP001221898"/>
    </source>
</evidence>
<reference evidence="2" key="1">
    <citation type="journal article" date="2023" name="Science">
        <title>Genome structures resolve the early diversification of teleost fishes.</title>
        <authorList>
            <person name="Parey E."/>
            <person name="Louis A."/>
            <person name="Montfort J."/>
            <person name="Bouchez O."/>
            <person name="Roques C."/>
            <person name="Iampietro C."/>
            <person name="Lluch J."/>
            <person name="Castinel A."/>
            <person name="Donnadieu C."/>
            <person name="Desvignes T."/>
            <person name="Floi Bucao C."/>
            <person name="Jouanno E."/>
            <person name="Wen M."/>
            <person name="Mejri S."/>
            <person name="Dirks R."/>
            <person name="Jansen H."/>
            <person name="Henkel C."/>
            <person name="Chen W.J."/>
            <person name="Zahm M."/>
            <person name="Cabau C."/>
            <person name="Klopp C."/>
            <person name="Thompson A.W."/>
            <person name="Robinson-Rechavi M."/>
            <person name="Braasch I."/>
            <person name="Lecointre G."/>
            <person name="Bobe J."/>
            <person name="Postlethwait J.H."/>
            <person name="Berthelot C."/>
            <person name="Roest Crollius H."/>
            <person name="Guiguen Y."/>
        </authorList>
    </citation>
    <scope>NUCLEOTIDE SEQUENCE</scope>
    <source>
        <strain evidence="2">NC1722</strain>
    </source>
</reference>
<feature type="region of interest" description="Disordered" evidence="1">
    <location>
        <begin position="1"/>
        <end position="21"/>
    </location>
</feature>
<feature type="region of interest" description="Disordered" evidence="1">
    <location>
        <begin position="151"/>
        <end position="171"/>
    </location>
</feature>
<dbReference type="EMBL" id="JAINUG010000060">
    <property type="protein sequence ID" value="KAJ8403141.1"/>
    <property type="molecule type" value="Genomic_DNA"/>
</dbReference>
<name>A0AAD7SIB7_9TELE</name>
<protein>
    <submittedName>
        <fullName evidence="2">Uncharacterized protein</fullName>
    </submittedName>
</protein>
<gene>
    <name evidence="2" type="ORF">AAFF_G00360570</name>
</gene>
<evidence type="ECO:0000313" key="2">
    <source>
        <dbReference type="EMBL" id="KAJ8403141.1"/>
    </source>
</evidence>
<evidence type="ECO:0000256" key="1">
    <source>
        <dbReference type="SAM" id="MobiDB-lite"/>
    </source>
</evidence>
<accession>A0AAD7SIB7</accession>
<keyword evidence="3" id="KW-1185">Reference proteome</keyword>